<accession>A0AA47LZ31</accession>
<evidence type="ECO:0000313" key="1">
    <source>
        <dbReference type="EMBL" id="KAK0130628.1"/>
    </source>
</evidence>
<keyword evidence="2" id="KW-1185">Reference proteome</keyword>
<dbReference type="SUPFAM" id="SSF50044">
    <property type="entry name" value="SH3-domain"/>
    <property type="match status" value="1"/>
</dbReference>
<dbReference type="Gene3D" id="2.30.30.40">
    <property type="entry name" value="SH3 Domains"/>
    <property type="match status" value="1"/>
</dbReference>
<organism evidence="1 2">
    <name type="scientific">Merluccius polli</name>
    <name type="common">Benguela hake</name>
    <name type="synonym">Merluccius cadenati</name>
    <dbReference type="NCBI Taxonomy" id="89951"/>
    <lineage>
        <taxon>Eukaryota</taxon>
        <taxon>Metazoa</taxon>
        <taxon>Chordata</taxon>
        <taxon>Craniata</taxon>
        <taxon>Vertebrata</taxon>
        <taxon>Euteleostomi</taxon>
        <taxon>Actinopterygii</taxon>
        <taxon>Neopterygii</taxon>
        <taxon>Teleostei</taxon>
        <taxon>Neoteleostei</taxon>
        <taxon>Acanthomorphata</taxon>
        <taxon>Zeiogadaria</taxon>
        <taxon>Gadariae</taxon>
        <taxon>Gadiformes</taxon>
        <taxon>Gadoidei</taxon>
        <taxon>Merlucciidae</taxon>
        <taxon>Merluccius</taxon>
    </lineage>
</organism>
<dbReference type="InterPro" id="IPR036028">
    <property type="entry name" value="SH3-like_dom_sf"/>
</dbReference>
<dbReference type="AlphaFoldDB" id="A0AA47LZ31"/>
<dbReference type="EMBL" id="JAOPHQ010006681">
    <property type="protein sequence ID" value="KAK0130628.1"/>
    <property type="molecule type" value="Genomic_DNA"/>
</dbReference>
<sequence>MLFGPDCKTPLHMCIEKHHCCEGKLITVYTVPGMDSDWLVGERANDRGRVPVTYLELLS</sequence>
<comment type="caution">
    <text evidence="1">The sequence shown here is derived from an EMBL/GenBank/DDBJ whole genome shotgun (WGS) entry which is preliminary data.</text>
</comment>
<protein>
    <submittedName>
        <fullName evidence="1">Endophilin-B2</fullName>
    </submittedName>
</protein>
<evidence type="ECO:0000313" key="2">
    <source>
        <dbReference type="Proteomes" id="UP001174136"/>
    </source>
</evidence>
<gene>
    <name evidence="1" type="primary">SH3GLB2_2</name>
    <name evidence="1" type="ORF">N1851_034892</name>
</gene>
<dbReference type="Proteomes" id="UP001174136">
    <property type="component" value="Unassembled WGS sequence"/>
</dbReference>
<proteinExistence type="predicted"/>
<name>A0AA47LZ31_MERPO</name>
<reference evidence="1" key="1">
    <citation type="journal article" date="2023" name="Front. Mar. Sci.">
        <title>A new Merluccius polli reference genome to investigate the effects of global change in West African waters.</title>
        <authorList>
            <person name="Mateo J.L."/>
            <person name="Blanco-Fernandez C."/>
            <person name="Garcia-Vazquez E."/>
            <person name="Machado-Schiaffino G."/>
        </authorList>
    </citation>
    <scope>NUCLEOTIDE SEQUENCE</scope>
    <source>
        <strain evidence="1">C29</strain>
        <tissue evidence="1">Fin</tissue>
    </source>
</reference>